<evidence type="ECO:0000256" key="7">
    <source>
        <dbReference type="ARBA" id="ARBA00023136"/>
    </source>
</evidence>
<keyword evidence="3" id="KW-0488">Methylation</keyword>
<sequence>MSIQNISVKWRIIIFTGLSLLLVSGSLLVFTQSRTDAVASLIADSVDEAMDEGAKMNIQQVASSESAKVSAHFEKANQVANQLSLQTSHFLKFAQDASLAPSASAPALADLVEKTVSANDGVLGIVVALNSSVIGSGHNSGRGFNESGRFSWYASRDGASDIAGKAIPESEMADTVVGVSGDPGNYWYTCPTASKNVCVVNPYRYPINGRDTLMTSVAVPIVDRGAVLGVVSVDISLDSLQGETVKASGKVFGGSGSLTVLSPRSVIVGKSDEAAAVGSVFSSESQQITDAVKSVSGQGRFFESDRSLGVVYPFSPIPGTAPWAVAVSVPQSVINKPANTLREEISDKNNESIFYFWVIGGIAISFGLAFVYLAASQIAKQTMKVVELLKEFASAEGDLTRRLTCNNESELGQLSRWFNHFIDKLHPVISKINSGAADAHSAALRSAQVATQTRGGMDQQFREVEQVATAAQEMSATSQDVARNALSAAQAAKQADASTQSGFEIVNSASAAINALASQVENAMSEVEELSQNNDQIGVVLEVIRNVAEQTNLLALNAAIEAARAGEMGRGFAVVADEVRNLARRTQDSVVQINDVIEKVQQGTHSVVASMSLSCKQAGEGVSHVRGAAKALDQIQREIAVITDMSAQIASAAEQQSQVSEGISRAVASIRDVTEDLSRQTRESETINEELTLMAKNQTELVASFRV</sequence>
<reference evidence="15 16" key="1">
    <citation type="journal article" date="2009" name="Mikrobiologiia">
        <title>[Phenanthren biodegradation and interaction of Pseudomonas putida BS3701 and Burkholderia sp.BS3702 in plant rhizosphere].</title>
        <authorList>
            <person name="Ovchinnikova A.A."/>
            <person name="Vetrova A.A."/>
            <person name="Filonov A.E."/>
            <person name="Boronin A.M."/>
        </authorList>
    </citation>
    <scope>NUCLEOTIDE SEQUENCE [LARGE SCALE GENOMIC DNA]</scope>
    <source>
        <strain evidence="15 16">BS3701</strain>
    </source>
</reference>
<dbReference type="CDD" id="cd11386">
    <property type="entry name" value="MCP_signal"/>
    <property type="match status" value="1"/>
</dbReference>
<dbReference type="Pfam" id="PF00015">
    <property type="entry name" value="MCPsignal"/>
    <property type="match status" value="1"/>
</dbReference>
<organism evidence="15 16">
    <name type="scientific">Pseudomonas putida</name>
    <name type="common">Arthrobacter siderocapsulatus</name>
    <dbReference type="NCBI Taxonomy" id="303"/>
    <lineage>
        <taxon>Bacteria</taxon>
        <taxon>Pseudomonadati</taxon>
        <taxon>Pseudomonadota</taxon>
        <taxon>Gammaproteobacteria</taxon>
        <taxon>Pseudomonadales</taxon>
        <taxon>Pseudomonadaceae</taxon>
        <taxon>Pseudomonas</taxon>
    </lineage>
</organism>
<feature type="transmembrane region" description="Helical" evidence="12">
    <location>
        <begin position="354"/>
        <end position="375"/>
    </location>
</feature>
<dbReference type="SMART" id="SM00283">
    <property type="entry name" value="MA"/>
    <property type="match status" value="1"/>
</dbReference>
<evidence type="ECO:0000256" key="4">
    <source>
        <dbReference type="ARBA" id="ARBA00022500"/>
    </source>
</evidence>
<evidence type="ECO:0000256" key="2">
    <source>
        <dbReference type="ARBA" id="ARBA00022475"/>
    </source>
</evidence>
<evidence type="ECO:0000256" key="10">
    <source>
        <dbReference type="PROSITE-ProRule" id="PRU00284"/>
    </source>
</evidence>
<protein>
    <submittedName>
        <fullName evidence="15">Methyl-accepting chemotaxis protein</fullName>
    </submittedName>
</protein>
<name>A0A7D5VUX8_PSEPU</name>
<keyword evidence="5 12" id="KW-0812">Transmembrane</keyword>
<dbReference type="GO" id="GO:0006935">
    <property type="term" value="P:chemotaxis"/>
    <property type="evidence" value="ECO:0007669"/>
    <property type="project" value="UniProtKB-KW"/>
</dbReference>
<evidence type="ECO:0000256" key="3">
    <source>
        <dbReference type="ARBA" id="ARBA00022481"/>
    </source>
</evidence>
<dbReference type="PRINTS" id="PR00260">
    <property type="entry name" value="CHEMTRNSDUCR"/>
</dbReference>
<evidence type="ECO:0000256" key="9">
    <source>
        <dbReference type="ARBA" id="ARBA00029447"/>
    </source>
</evidence>
<feature type="coiled-coil region" evidence="11">
    <location>
        <begin position="506"/>
        <end position="533"/>
    </location>
</feature>
<keyword evidence="8 10" id="KW-0807">Transducer</keyword>
<dbReference type="InterPro" id="IPR004089">
    <property type="entry name" value="MCPsignal_dom"/>
</dbReference>
<dbReference type="SUPFAM" id="SSF58104">
    <property type="entry name" value="Methyl-accepting chemotaxis protein (MCP) signaling domain"/>
    <property type="match status" value="1"/>
</dbReference>
<dbReference type="Pfam" id="PF00672">
    <property type="entry name" value="HAMP"/>
    <property type="match status" value="1"/>
</dbReference>
<dbReference type="GO" id="GO:0007165">
    <property type="term" value="P:signal transduction"/>
    <property type="evidence" value="ECO:0007669"/>
    <property type="project" value="UniProtKB-KW"/>
</dbReference>
<comment type="subcellular location">
    <subcellularLocation>
        <location evidence="1">Cell membrane</location>
        <topology evidence="1">Multi-pass membrane protein</topology>
    </subcellularLocation>
</comment>
<dbReference type="InterPro" id="IPR004090">
    <property type="entry name" value="Chemotax_Me-accpt_rcpt"/>
</dbReference>
<evidence type="ECO:0000313" key="15">
    <source>
        <dbReference type="EMBL" id="QLJ12613.1"/>
    </source>
</evidence>
<dbReference type="Gene3D" id="1.10.287.950">
    <property type="entry name" value="Methyl-accepting chemotaxis protein"/>
    <property type="match status" value="1"/>
</dbReference>
<feature type="transmembrane region" description="Helical" evidence="12">
    <location>
        <begin position="12"/>
        <end position="30"/>
    </location>
</feature>
<proteinExistence type="inferred from homology"/>
<keyword evidence="2" id="KW-1003">Cell membrane</keyword>
<dbReference type="InterPro" id="IPR003660">
    <property type="entry name" value="HAMP_dom"/>
</dbReference>
<dbReference type="PANTHER" id="PTHR32089">
    <property type="entry name" value="METHYL-ACCEPTING CHEMOTAXIS PROTEIN MCPB"/>
    <property type="match status" value="1"/>
</dbReference>
<evidence type="ECO:0000256" key="5">
    <source>
        <dbReference type="ARBA" id="ARBA00022692"/>
    </source>
</evidence>
<keyword evidence="7 12" id="KW-0472">Membrane</keyword>
<evidence type="ECO:0000256" key="1">
    <source>
        <dbReference type="ARBA" id="ARBA00004651"/>
    </source>
</evidence>
<dbReference type="EMBL" id="CP059052">
    <property type="protein sequence ID" value="QLJ12613.1"/>
    <property type="molecule type" value="Genomic_DNA"/>
</dbReference>
<dbReference type="Gene3D" id="3.30.450.20">
    <property type="entry name" value="PAS domain"/>
    <property type="match status" value="1"/>
</dbReference>
<evidence type="ECO:0000256" key="8">
    <source>
        <dbReference type="ARBA" id="ARBA00023224"/>
    </source>
</evidence>
<comment type="similarity">
    <text evidence="9">Belongs to the methyl-accepting chemotaxis (MCP) protein family.</text>
</comment>
<dbReference type="Proteomes" id="UP000510934">
    <property type="component" value="Chromosome"/>
</dbReference>
<dbReference type="PROSITE" id="PS50111">
    <property type="entry name" value="CHEMOTAXIS_TRANSDUC_2"/>
    <property type="match status" value="1"/>
</dbReference>
<evidence type="ECO:0000256" key="12">
    <source>
        <dbReference type="SAM" id="Phobius"/>
    </source>
</evidence>
<dbReference type="FunFam" id="1.10.287.950:FF:000001">
    <property type="entry name" value="Methyl-accepting chemotaxis sensory transducer"/>
    <property type="match status" value="1"/>
</dbReference>
<dbReference type="CDD" id="cd06225">
    <property type="entry name" value="HAMP"/>
    <property type="match status" value="1"/>
</dbReference>
<dbReference type="PROSITE" id="PS50885">
    <property type="entry name" value="HAMP"/>
    <property type="match status" value="1"/>
</dbReference>
<dbReference type="CDD" id="cd12913">
    <property type="entry name" value="PDC1_MCP_like"/>
    <property type="match status" value="1"/>
</dbReference>
<evidence type="ECO:0000256" key="11">
    <source>
        <dbReference type="SAM" id="Coils"/>
    </source>
</evidence>
<dbReference type="GO" id="GO:0005886">
    <property type="term" value="C:plasma membrane"/>
    <property type="evidence" value="ECO:0007669"/>
    <property type="project" value="UniProtKB-SubCell"/>
</dbReference>
<evidence type="ECO:0000313" key="16">
    <source>
        <dbReference type="Proteomes" id="UP000510934"/>
    </source>
</evidence>
<evidence type="ECO:0000259" key="14">
    <source>
        <dbReference type="PROSITE" id="PS50885"/>
    </source>
</evidence>
<evidence type="ECO:0000259" key="13">
    <source>
        <dbReference type="PROSITE" id="PS50111"/>
    </source>
</evidence>
<dbReference type="GO" id="GO:0004888">
    <property type="term" value="F:transmembrane signaling receptor activity"/>
    <property type="evidence" value="ECO:0007669"/>
    <property type="project" value="InterPro"/>
</dbReference>
<dbReference type="AlphaFoldDB" id="A0A7D5VUX8"/>
<accession>A0A7D5VUX8</accession>
<feature type="domain" description="HAMP" evidence="14">
    <location>
        <begin position="376"/>
        <end position="430"/>
    </location>
</feature>
<evidence type="ECO:0000256" key="6">
    <source>
        <dbReference type="ARBA" id="ARBA00022989"/>
    </source>
</evidence>
<feature type="domain" description="Methyl-accepting transducer" evidence="13">
    <location>
        <begin position="435"/>
        <end position="671"/>
    </location>
</feature>
<dbReference type="Pfam" id="PF22673">
    <property type="entry name" value="MCP-like_PDC_1"/>
    <property type="match status" value="1"/>
</dbReference>
<dbReference type="PANTHER" id="PTHR32089:SF120">
    <property type="entry name" value="METHYL-ACCEPTING CHEMOTAXIS PROTEIN TLPQ"/>
    <property type="match status" value="1"/>
</dbReference>
<keyword evidence="6 12" id="KW-1133">Transmembrane helix</keyword>
<gene>
    <name evidence="15" type="ORF">H0H12_19445</name>
</gene>
<keyword evidence="4" id="KW-0145">Chemotaxis</keyword>
<keyword evidence="11" id="KW-0175">Coiled coil</keyword>